<evidence type="ECO:0000256" key="2">
    <source>
        <dbReference type="ARBA" id="ARBA00022884"/>
    </source>
</evidence>
<gene>
    <name evidence="7" type="ORF">N4261_18630</name>
</gene>
<dbReference type="InterPro" id="IPR036986">
    <property type="entry name" value="S4_RNA-bd_sf"/>
</dbReference>
<evidence type="ECO:0000313" key="8">
    <source>
        <dbReference type="Proteomes" id="UP001064933"/>
    </source>
</evidence>
<proteinExistence type="inferred from homology"/>
<dbReference type="InterPro" id="IPR002942">
    <property type="entry name" value="S4_RNA-bd"/>
</dbReference>
<evidence type="ECO:0000313" key="7">
    <source>
        <dbReference type="EMBL" id="UXH77022.1"/>
    </source>
</evidence>
<dbReference type="Proteomes" id="UP001064933">
    <property type="component" value="Chromosome"/>
</dbReference>
<accession>A0ABY6AVJ5</accession>
<dbReference type="SUPFAM" id="SSF55174">
    <property type="entry name" value="Alpha-L RNA-binding motif"/>
    <property type="match status" value="1"/>
</dbReference>
<organism evidence="7 8">
    <name type="scientific">Roseateles amylovorans</name>
    <dbReference type="NCBI Taxonomy" id="2978473"/>
    <lineage>
        <taxon>Bacteria</taxon>
        <taxon>Pseudomonadati</taxon>
        <taxon>Pseudomonadota</taxon>
        <taxon>Betaproteobacteria</taxon>
        <taxon>Burkholderiales</taxon>
        <taxon>Sphaerotilaceae</taxon>
        <taxon>Roseateles</taxon>
    </lineage>
</organism>
<evidence type="ECO:0000256" key="4">
    <source>
        <dbReference type="PROSITE-ProRule" id="PRU00182"/>
    </source>
</evidence>
<dbReference type="Gene3D" id="3.10.290.10">
    <property type="entry name" value="RNA-binding S4 domain"/>
    <property type="match status" value="1"/>
</dbReference>
<dbReference type="SMART" id="SM00363">
    <property type="entry name" value="S4"/>
    <property type="match status" value="1"/>
</dbReference>
<dbReference type="EMBL" id="CP104562">
    <property type="protein sequence ID" value="UXH77022.1"/>
    <property type="molecule type" value="Genomic_DNA"/>
</dbReference>
<evidence type="ECO:0000256" key="1">
    <source>
        <dbReference type="ARBA" id="ARBA00008396"/>
    </source>
</evidence>
<feature type="domain" description="RNA-binding S4" evidence="6">
    <location>
        <begin position="23"/>
        <end position="84"/>
    </location>
</feature>
<protein>
    <submittedName>
        <fullName evidence="7">RNA-binding S4 domain-containing protein</fullName>
    </submittedName>
</protein>
<keyword evidence="8" id="KW-1185">Reference proteome</keyword>
<evidence type="ECO:0000256" key="5">
    <source>
        <dbReference type="SAM" id="MobiDB-lite"/>
    </source>
</evidence>
<dbReference type="CDD" id="cd00165">
    <property type="entry name" value="S4"/>
    <property type="match status" value="1"/>
</dbReference>
<dbReference type="RefSeq" id="WP_261756765.1">
    <property type="nucleotide sequence ID" value="NZ_CP104562.2"/>
</dbReference>
<evidence type="ECO:0000259" key="6">
    <source>
        <dbReference type="SMART" id="SM00363"/>
    </source>
</evidence>
<feature type="region of interest" description="Disordered" evidence="5">
    <location>
        <begin position="102"/>
        <end position="150"/>
    </location>
</feature>
<name>A0ABY6AVJ5_9BURK</name>
<dbReference type="PROSITE" id="PS50889">
    <property type="entry name" value="S4"/>
    <property type="match status" value="1"/>
</dbReference>
<feature type="compositionally biased region" description="Basic and acidic residues" evidence="5">
    <location>
        <begin position="130"/>
        <end position="144"/>
    </location>
</feature>
<dbReference type="PIRSF" id="PIRSF016821">
    <property type="entry name" value="HSP15"/>
    <property type="match status" value="1"/>
</dbReference>
<reference evidence="7" key="1">
    <citation type="submission" date="2022-10" db="EMBL/GenBank/DDBJ databases">
        <title>Characterization and whole genome sequencing of a new Roseateles species, isolated from fresh water.</title>
        <authorList>
            <person name="Guliayeva D.Y."/>
            <person name="Akhremchuk A.E."/>
            <person name="Sikolenko M.A."/>
            <person name="Valentovich L.N."/>
            <person name="Sidarenka A.V."/>
        </authorList>
    </citation>
    <scope>NUCLEOTIDE SEQUENCE</scope>
    <source>
        <strain evidence="7">BIM B-1768</strain>
    </source>
</reference>
<dbReference type="Pfam" id="PF01479">
    <property type="entry name" value="S4"/>
    <property type="match status" value="1"/>
</dbReference>
<keyword evidence="3" id="KW-0238">DNA-binding</keyword>
<evidence type="ECO:0000256" key="3">
    <source>
        <dbReference type="ARBA" id="ARBA00023125"/>
    </source>
</evidence>
<feature type="compositionally biased region" description="Basic and acidic residues" evidence="5">
    <location>
        <begin position="107"/>
        <end position="119"/>
    </location>
</feature>
<dbReference type="InterPro" id="IPR025708">
    <property type="entry name" value="HSP15"/>
</dbReference>
<comment type="similarity">
    <text evidence="1">Belongs to the HSP15 family.</text>
</comment>
<keyword evidence="2 4" id="KW-0694">RNA-binding</keyword>
<sequence length="150" mass="16645">MAASKDTSRPSPAGARGASLDSLRLDKWLWAARFYKTRSLAVDEITKGRVTVNGQLAKASRDLRPGDLVRLRQGPVEREVRVLGVSAIRGPAPVAQTLYEETPDSVTARERAAEARRLAPEPADTIEQGRPTKQDRRRLAEWDRWSASID</sequence>